<comment type="caution">
    <text evidence="1">The sequence shown here is derived from an EMBL/GenBank/DDBJ whole genome shotgun (WGS) entry which is preliminary data.</text>
</comment>
<name>A0ABM8Q140_9BACT</name>
<dbReference type="RefSeq" id="WP_230056139.1">
    <property type="nucleotide sequence ID" value="NZ_CAJHOE010000001.1"/>
</dbReference>
<protein>
    <recommendedName>
        <fullName evidence="3">Response regulator</fullName>
    </recommendedName>
</protein>
<sequence>MKITENSQLLNTLSNDKKVAKSSDFGNILSSNIKILQSKQETQESIDKFKKDLTKYGAYAFLAKLNEEKIEEKVAKKKAELIETFGLNDPTKAEQKEQLTKLIEDMLAEYKKELMLKNQSNTLLERSQNLSGSKQMGVTLASLLSGI</sequence>
<evidence type="ECO:0000313" key="2">
    <source>
        <dbReference type="Proteomes" id="UP000789359"/>
    </source>
</evidence>
<dbReference type="Proteomes" id="UP000789359">
    <property type="component" value="Unassembled WGS sequence"/>
</dbReference>
<reference evidence="1 2" key="1">
    <citation type="submission" date="2020-11" db="EMBL/GenBank/DDBJ databases">
        <authorList>
            <person name="Peeters C."/>
        </authorList>
    </citation>
    <scope>NUCLEOTIDE SEQUENCE [LARGE SCALE GENOMIC DNA]</scope>
    <source>
        <strain evidence="1 2">LMG 8286</strain>
    </source>
</reference>
<keyword evidence="2" id="KW-1185">Reference proteome</keyword>
<evidence type="ECO:0000313" key="1">
    <source>
        <dbReference type="EMBL" id="CAD7286511.1"/>
    </source>
</evidence>
<proteinExistence type="predicted"/>
<accession>A0ABM8Q140</accession>
<gene>
    <name evidence="1" type="ORF">LMG8286_00344</name>
</gene>
<organism evidence="1 2">
    <name type="scientific">Campylobacter suis</name>
    <dbReference type="NCBI Taxonomy" id="2790657"/>
    <lineage>
        <taxon>Bacteria</taxon>
        <taxon>Pseudomonadati</taxon>
        <taxon>Campylobacterota</taxon>
        <taxon>Epsilonproteobacteria</taxon>
        <taxon>Campylobacterales</taxon>
        <taxon>Campylobacteraceae</taxon>
        <taxon>Campylobacter</taxon>
    </lineage>
</organism>
<evidence type="ECO:0008006" key="3">
    <source>
        <dbReference type="Google" id="ProtNLM"/>
    </source>
</evidence>
<dbReference type="EMBL" id="CAJHOE010000001">
    <property type="protein sequence ID" value="CAD7286511.1"/>
    <property type="molecule type" value="Genomic_DNA"/>
</dbReference>